<organism evidence="1">
    <name type="scientific">Arundo donax</name>
    <name type="common">Giant reed</name>
    <name type="synonym">Donax arundinaceus</name>
    <dbReference type="NCBI Taxonomy" id="35708"/>
    <lineage>
        <taxon>Eukaryota</taxon>
        <taxon>Viridiplantae</taxon>
        <taxon>Streptophyta</taxon>
        <taxon>Embryophyta</taxon>
        <taxon>Tracheophyta</taxon>
        <taxon>Spermatophyta</taxon>
        <taxon>Magnoliopsida</taxon>
        <taxon>Liliopsida</taxon>
        <taxon>Poales</taxon>
        <taxon>Poaceae</taxon>
        <taxon>PACMAD clade</taxon>
        <taxon>Arundinoideae</taxon>
        <taxon>Arundineae</taxon>
        <taxon>Arundo</taxon>
    </lineage>
</organism>
<reference evidence="1" key="1">
    <citation type="submission" date="2014-09" db="EMBL/GenBank/DDBJ databases">
        <authorList>
            <person name="Magalhaes I.L.F."/>
            <person name="Oliveira U."/>
            <person name="Santos F.R."/>
            <person name="Vidigal T.H.D.A."/>
            <person name="Brescovit A.D."/>
            <person name="Santos A.J."/>
        </authorList>
    </citation>
    <scope>NUCLEOTIDE SEQUENCE</scope>
    <source>
        <tissue evidence="1">Shoot tissue taken approximately 20 cm above the soil surface</tissue>
    </source>
</reference>
<dbReference type="EMBL" id="GBRH01242248">
    <property type="protein sequence ID" value="JAD55647.1"/>
    <property type="molecule type" value="Transcribed_RNA"/>
</dbReference>
<dbReference type="AlphaFoldDB" id="A0A0A9B8P7"/>
<protein>
    <submittedName>
        <fullName evidence="1">Uncharacterized protein</fullName>
    </submittedName>
</protein>
<evidence type="ECO:0000313" key="1">
    <source>
        <dbReference type="EMBL" id="JAD55647.1"/>
    </source>
</evidence>
<sequence length="41" mass="4854">MHFRINIICYGGMQRQLLFMRRKACDIKVSGNSQRIQKIAK</sequence>
<reference evidence="1" key="2">
    <citation type="journal article" date="2015" name="Data Brief">
        <title>Shoot transcriptome of the giant reed, Arundo donax.</title>
        <authorList>
            <person name="Barrero R.A."/>
            <person name="Guerrero F.D."/>
            <person name="Moolhuijzen P."/>
            <person name="Goolsby J.A."/>
            <person name="Tidwell J."/>
            <person name="Bellgard S.E."/>
            <person name="Bellgard M.I."/>
        </authorList>
    </citation>
    <scope>NUCLEOTIDE SEQUENCE</scope>
    <source>
        <tissue evidence="1">Shoot tissue taken approximately 20 cm above the soil surface</tissue>
    </source>
</reference>
<accession>A0A0A9B8P7</accession>
<proteinExistence type="predicted"/>
<name>A0A0A9B8P7_ARUDO</name>